<dbReference type="InterPro" id="IPR027016">
    <property type="entry name" value="UCP029811"/>
</dbReference>
<feature type="signal peptide" evidence="1">
    <location>
        <begin position="1"/>
        <end position="21"/>
    </location>
</feature>
<evidence type="ECO:0000259" key="2">
    <source>
        <dbReference type="SMART" id="SM00867"/>
    </source>
</evidence>
<proteinExistence type="predicted"/>
<dbReference type="PIRSF" id="PIRSF029811">
    <property type="entry name" value="UCP029811"/>
    <property type="match status" value="1"/>
</dbReference>
<protein>
    <recommendedName>
        <fullName evidence="2">Lipid/polyisoprenoid-binding YceI-like domain-containing protein</fullName>
    </recommendedName>
</protein>
<dbReference type="Gene3D" id="2.40.128.110">
    <property type="entry name" value="Lipid/polyisoprenoid-binding, YceI-like"/>
    <property type="match status" value="1"/>
</dbReference>
<name>A0A1Y3P6G0_9PSED</name>
<dbReference type="Pfam" id="PF04264">
    <property type="entry name" value="YceI"/>
    <property type="match status" value="1"/>
</dbReference>
<feature type="domain" description="Lipid/polyisoprenoid-binding YceI-like" evidence="2">
    <location>
        <begin position="22"/>
        <end position="191"/>
    </location>
</feature>
<sequence length="193" mass="21228">MPITTRLLLALLALTALPAQANWYLDNESSRLSFTSTKNANIAEVHRFLTLHGKVDRKGAAELEVELESVSTGIALRDERIREQVFNIDKFPRAKINAQLDLGPINDLAPGAQLELRLPLVVQLHGKSHSYRAELLATRLDERRFQVVTLEPLVVNAQDFDLVPGFTTLRNAAGLSAVSLAVPVGAVLIFTAR</sequence>
<evidence type="ECO:0000313" key="4">
    <source>
        <dbReference type="Proteomes" id="UP000195440"/>
    </source>
</evidence>
<dbReference type="SMART" id="SM00867">
    <property type="entry name" value="YceI"/>
    <property type="match status" value="1"/>
</dbReference>
<dbReference type="OrthoDB" id="9793816at2"/>
<comment type="caution">
    <text evidence="3">The sequence shown here is derived from an EMBL/GenBank/DDBJ whole genome shotgun (WGS) entry which is preliminary data.</text>
</comment>
<gene>
    <name evidence="3" type="ORF">AUC60_04000</name>
</gene>
<keyword evidence="4" id="KW-1185">Reference proteome</keyword>
<dbReference type="Proteomes" id="UP000195440">
    <property type="component" value="Unassembled WGS sequence"/>
</dbReference>
<reference evidence="3 4" key="1">
    <citation type="journal article" date="2017" name="Syst. Appl. Microbiol.">
        <title>Pseudomonas caspiana sp. nov., a citrus pathogen in the Pseudomonas syringae phylogenetic group.</title>
        <authorList>
            <person name="Busquets A."/>
            <person name="Gomila M."/>
            <person name="Beiki F."/>
            <person name="Mulet M."/>
            <person name="Rahimian H."/>
            <person name="Garcia-Valdes E."/>
            <person name="Lalucat J."/>
        </authorList>
    </citation>
    <scope>NUCLEOTIDE SEQUENCE [LARGE SCALE GENOMIC DNA]</scope>
    <source>
        <strain evidence="3 4">FBF102</strain>
    </source>
</reference>
<dbReference type="AlphaFoldDB" id="A0A1Y3P6G0"/>
<accession>A0A1Y3P6G0</accession>
<dbReference type="EMBL" id="LOHF01000002">
    <property type="protein sequence ID" value="OUM75369.1"/>
    <property type="molecule type" value="Genomic_DNA"/>
</dbReference>
<feature type="chain" id="PRO_5013096384" description="Lipid/polyisoprenoid-binding YceI-like domain-containing protein" evidence="1">
    <location>
        <begin position="22"/>
        <end position="193"/>
    </location>
</feature>
<dbReference type="SUPFAM" id="SSF101874">
    <property type="entry name" value="YceI-like"/>
    <property type="match status" value="1"/>
</dbReference>
<keyword evidence="1" id="KW-0732">Signal</keyword>
<dbReference type="RefSeq" id="WP_087264800.1">
    <property type="nucleotide sequence ID" value="NZ_CP167995.1"/>
</dbReference>
<organism evidence="3 4">
    <name type="scientific">Pseudomonas caspiana</name>
    <dbReference type="NCBI Taxonomy" id="1451454"/>
    <lineage>
        <taxon>Bacteria</taxon>
        <taxon>Pseudomonadati</taxon>
        <taxon>Pseudomonadota</taxon>
        <taxon>Gammaproteobacteria</taxon>
        <taxon>Pseudomonadales</taxon>
        <taxon>Pseudomonadaceae</taxon>
        <taxon>Pseudomonas</taxon>
    </lineage>
</organism>
<evidence type="ECO:0000313" key="3">
    <source>
        <dbReference type="EMBL" id="OUM75369.1"/>
    </source>
</evidence>
<dbReference type="InterPro" id="IPR036761">
    <property type="entry name" value="TTHA0802/YceI-like_sf"/>
</dbReference>
<dbReference type="InterPro" id="IPR007372">
    <property type="entry name" value="Lipid/polyisoprenoid-bd_YceI"/>
</dbReference>
<evidence type="ECO:0000256" key="1">
    <source>
        <dbReference type="SAM" id="SignalP"/>
    </source>
</evidence>